<protein>
    <submittedName>
        <fullName evidence="5">Restriction endonuclease</fullName>
    </submittedName>
</protein>
<evidence type="ECO:0000259" key="4">
    <source>
        <dbReference type="Pfam" id="PF09126"/>
    </source>
</evidence>
<evidence type="ECO:0000256" key="3">
    <source>
        <dbReference type="ARBA" id="ARBA00022801"/>
    </source>
</evidence>
<dbReference type="Gene3D" id="1.10.10.10">
    <property type="entry name" value="Winged helix-like DNA-binding domain superfamily/Winged helix DNA-binding domain"/>
    <property type="match status" value="1"/>
</dbReference>
<dbReference type="CDD" id="cd22338">
    <property type="entry name" value="NaeI-like"/>
    <property type="match status" value="1"/>
</dbReference>
<dbReference type="SUPFAM" id="SSF52980">
    <property type="entry name" value="Restriction endonuclease-like"/>
    <property type="match status" value="1"/>
</dbReference>
<keyword evidence="2 5" id="KW-0255">Endonuclease</keyword>
<accession>A0ABX2WN86</accession>
<dbReference type="EMBL" id="LZEM01000001">
    <property type="protein sequence ID" value="OAZ45813.1"/>
    <property type="molecule type" value="Genomic_DNA"/>
</dbReference>
<proteinExistence type="predicted"/>
<comment type="caution">
    <text evidence="5">The sequence shown here is derived from an EMBL/GenBank/DDBJ whole genome shotgun (WGS) entry which is preliminary data.</text>
</comment>
<dbReference type="GO" id="GO:0004519">
    <property type="term" value="F:endonuclease activity"/>
    <property type="evidence" value="ECO:0007669"/>
    <property type="project" value="UniProtKB-KW"/>
</dbReference>
<organism evidence="5 6">
    <name type="scientific">Microbacterium arborescens</name>
    <dbReference type="NCBI Taxonomy" id="33883"/>
    <lineage>
        <taxon>Bacteria</taxon>
        <taxon>Bacillati</taxon>
        <taxon>Actinomycetota</taxon>
        <taxon>Actinomycetes</taxon>
        <taxon>Micrococcales</taxon>
        <taxon>Microbacteriaceae</taxon>
        <taxon>Microbacterium</taxon>
    </lineage>
</organism>
<evidence type="ECO:0000313" key="6">
    <source>
        <dbReference type="Proteomes" id="UP000093918"/>
    </source>
</evidence>
<evidence type="ECO:0000313" key="5">
    <source>
        <dbReference type="EMBL" id="OAZ45813.1"/>
    </source>
</evidence>
<dbReference type="InterPro" id="IPR036388">
    <property type="entry name" value="WH-like_DNA-bd_sf"/>
</dbReference>
<keyword evidence="6" id="KW-1185">Reference proteome</keyword>
<evidence type="ECO:0000256" key="2">
    <source>
        <dbReference type="ARBA" id="ARBA00022759"/>
    </source>
</evidence>
<dbReference type="InterPro" id="IPR011335">
    <property type="entry name" value="Restrct_endonuc-II-like"/>
</dbReference>
<name>A0ABX2WN86_9MICO</name>
<keyword evidence="1" id="KW-0540">Nuclease</keyword>
<gene>
    <name evidence="5" type="ORF">A9Z40_00465</name>
</gene>
<reference evidence="6" key="1">
    <citation type="submission" date="2016-06" db="EMBL/GenBank/DDBJ databases">
        <title>Genome sequencing of cellulolytic organisms.</title>
        <authorList>
            <person name="Bohra V."/>
            <person name="Dafale N.A."/>
            <person name="Purohit H.J."/>
        </authorList>
    </citation>
    <scope>NUCLEOTIDE SEQUENCE [LARGE SCALE GENOMIC DNA]</scope>
    <source>
        <strain evidence="6">ND21</strain>
    </source>
</reference>
<sequence>MVDWFTREEHARDRFRWVLRDTLDELMDGQRTGRWAYQHLSKTEKTHLGTAVEVNLTREFDFADGVHLDWKIAGLDIDCKFSKDLGKWEIPMEMYLCDAHGDLQGKADSPALLTWLNDDTGEWAAGLVTITDDRLRWTTRDGAPARAYNRDNKRKLADAARNDIYWLWGGVQKDLPPNLLRTLSDGDRDRIFANADSGQARVNELFRTLPTTIIGRRTVLTVAQQDDAPKRARDARIHLRDEGILILGHQKSHGRIAADLHLPAPQRGEWMSLRVARVHGAESRASSEIGGERWALALEDEEGLVPAPELPRG</sequence>
<dbReference type="InterPro" id="IPR037057">
    <property type="entry name" value="DNA_rep_MutH/T2_RE_sf"/>
</dbReference>
<dbReference type="Proteomes" id="UP000093918">
    <property type="component" value="Unassembled WGS sequence"/>
</dbReference>
<dbReference type="Pfam" id="PF09126">
    <property type="entry name" value="NaeI"/>
    <property type="match status" value="1"/>
</dbReference>
<keyword evidence="3" id="KW-0378">Hydrolase</keyword>
<dbReference type="Gene3D" id="3.40.600.10">
    <property type="entry name" value="DNA mismatch repair MutH/Restriction endonuclease, type II"/>
    <property type="match status" value="1"/>
</dbReference>
<evidence type="ECO:0000256" key="1">
    <source>
        <dbReference type="ARBA" id="ARBA00022722"/>
    </source>
</evidence>
<dbReference type="InterPro" id="IPR015210">
    <property type="entry name" value="NaeI"/>
</dbReference>
<feature type="domain" description="Type II restriction enzyme NaeI" evidence="4">
    <location>
        <begin position="12"/>
        <end position="302"/>
    </location>
</feature>